<accession>A0ABN7W258</accession>
<feature type="non-terminal residue" evidence="2">
    <location>
        <position position="1"/>
    </location>
</feature>
<keyword evidence="3" id="KW-1185">Reference proteome</keyword>
<keyword evidence="1" id="KW-0812">Transmembrane</keyword>
<name>A0ABN7W258_GIGMA</name>
<feature type="transmembrane region" description="Helical" evidence="1">
    <location>
        <begin position="72"/>
        <end position="93"/>
    </location>
</feature>
<keyword evidence="1" id="KW-0472">Membrane</keyword>
<sequence length="106" mass="12255">PNASYHFRTNTLRSIENGFTLFRCSHYGFSEAWGPYGQTYVAVETVDDLIVSFQILLYKRVKTIYGVFGESWAWICLVFSILFCIIIIALILSPNHIKKSIRKLFP</sequence>
<reference evidence="2 3" key="1">
    <citation type="submission" date="2021-06" db="EMBL/GenBank/DDBJ databases">
        <authorList>
            <person name="Kallberg Y."/>
            <person name="Tangrot J."/>
            <person name="Rosling A."/>
        </authorList>
    </citation>
    <scope>NUCLEOTIDE SEQUENCE [LARGE SCALE GENOMIC DNA]</scope>
    <source>
        <strain evidence="2 3">120-4 pot B 10/14</strain>
    </source>
</reference>
<comment type="caution">
    <text evidence="2">The sequence shown here is derived from an EMBL/GenBank/DDBJ whole genome shotgun (WGS) entry which is preliminary data.</text>
</comment>
<keyword evidence="1" id="KW-1133">Transmembrane helix</keyword>
<gene>
    <name evidence="2" type="ORF">GMARGA_LOCUS25702</name>
</gene>
<evidence type="ECO:0000313" key="2">
    <source>
        <dbReference type="EMBL" id="CAG8813099.1"/>
    </source>
</evidence>
<proteinExistence type="predicted"/>
<dbReference type="Proteomes" id="UP000789901">
    <property type="component" value="Unassembled WGS sequence"/>
</dbReference>
<protein>
    <submittedName>
        <fullName evidence="2">19592_t:CDS:1</fullName>
    </submittedName>
</protein>
<organism evidence="2 3">
    <name type="scientific">Gigaspora margarita</name>
    <dbReference type="NCBI Taxonomy" id="4874"/>
    <lineage>
        <taxon>Eukaryota</taxon>
        <taxon>Fungi</taxon>
        <taxon>Fungi incertae sedis</taxon>
        <taxon>Mucoromycota</taxon>
        <taxon>Glomeromycotina</taxon>
        <taxon>Glomeromycetes</taxon>
        <taxon>Diversisporales</taxon>
        <taxon>Gigasporaceae</taxon>
        <taxon>Gigaspora</taxon>
    </lineage>
</organism>
<dbReference type="EMBL" id="CAJVQB010028823">
    <property type="protein sequence ID" value="CAG8813099.1"/>
    <property type="molecule type" value="Genomic_DNA"/>
</dbReference>
<evidence type="ECO:0000256" key="1">
    <source>
        <dbReference type="SAM" id="Phobius"/>
    </source>
</evidence>
<evidence type="ECO:0000313" key="3">
    <source>
        <dbReference type="Proteomes" id="UP000789901"/>
    </source>
</evidence>